<dbReference type="Gene3D" id="1.20.1250.20">
    <property type="entry name" value="MFS general substrate transporter like domains"/>
    <property type="match status" value="1"/>
</dbReference>
<feature type="transmembrane region" description="Helical" evidence="6">
    <location>
        <begin position="338"/>
        <end position="362"/>
    </location>
</feature>
<dbReference type="Proteomes" id="UP001500305">
    <property type="component" value="Unassembled WGS sequence"/>
</dbReference>
<comment type="caution">
    <text evidence="8">The sequence shown here is derived from an EMBL/GenBank/DDBJ whole genome shotgun (WGS) entry which is preliminary data.</text>
</comment>
<proteinExistence type="predicted"/>
<feature type="transmembrane region" description="Helical" evidence="6">
    <location>
        <begin position="74"/>
        <end position="93"/>
    </location>
</feature>
<accession>A0ABN3DZ84</accession>
<keyword evidence="9" id="KW-1185">Reference proteome</keyword>
<feature type="transmembrane region" description="Helical" evidence="6">
    <location>
        <begin position="249"/>
        <end position="273"/>
    </location>
</feature>
<dbReference type="InterPro" id="IPR020846">
    <property type="entry name" value="MFS_dom"/>
</dbReference>
<feature type="domain" description="Major facilitator superfamily (MFS) profile" evidence="7">
    <location>
        <begin position="1"/>
        <end position="191"/>
    </location>
</feature>
<evidence type="ECO:0000256" key="4">
    <source>
        <dbReference type="ARBA" id="ARBA00022989"/>
    </source>
</evidence>
<evidence type="ECO:0000313" key="8">
    <source>
        <dbReference type="EMBL" id="GAA2243811.1"/>
    </source>
</evidence>
<feature type="transmembrane region" description="Helical" evidence="6">
    <location>
        <begin position="280"/>
        <end position="298"/>
    </location>
</feature>
<dbReference type="RefSeq" id="WP_344636567.1">
    <property type="nucleotide sequence ID" value="NZ_BAAATR010000010.1"/>
</dbReference>
<evidence type="ECO:0000256" key="6">
    <source>
        <dbReference type="SAM" id="Phobius"/>
    </source>
</evidence>
<gene>
    <name evidence="8" type="ORF">GCM10010430_26910</name>
</gene>
<dbReference type="PROSITE" id="PS50850">
    <property type="entry name" value="MFS"/>
    <property type="match status" value="1"/>
</dbReference>
<feature type="transmembrane region" description="Helical" evidence="6">
    <location>
        <begin position="40"/>
        <end position="62"/>
    </location>
</feature>
<evidence type="ECO:0000259" key="7">
    <source>
        <dbReference type="PROSITE" id="PS50850"/>
    </source>
</evidence>
<keyword evidence="3 6" id="KW-0812">Transmembrane</keyword>
<feature type="transmembrane region" description="Helical" evidence="6">
    <location>
        <begin position="152"/>
        <end position="184"/>
    </location>
</feature>
<sequence>MRRLWGDRNARLYIAGQSLSTFGDSALWLALGIWTKMLTGSASAAALSLFMFTLGSLSGPVGGMIADRMRRRPLLIAANLATAVLVLLLLLVHDRNQVWLIYAVMFGYGLSAGVLGPAQTALQQTLLPEELLGEANSALQTAQWGMRLITPLLGAGMLATVGATPVIIGDVVTFLVAIAALFAVRVHEERPAPTEQHWFAEAIAGGRHIGATPVLRQLTLAGVLATTAFGLSETALFAVVSKGLHRPDAFLGVLISIQGAGAIVAGITAAAILRRLKEGRLVTLGLATAASGFLLQIASSTPAVLVGSALIGSGLPWITVGIMTLLQRRTPPDLMGRADAALDLVLCTPQTVAIALGAGLLAVIDYRILLLAIACLMLAASVFLLTRPEHRDIAPERPATATTGAVP</sequence>
<dbReference type="InterPro" id="IPR011701">
    <property type="entry name" value="MFS"/>
</dbReference>
<dbReference type="EMBL" id="BAAATR010000010">
    <property type="protein sequence ID" value="GAA2243811.1"/>
    <property type="molecule type" value="Genomic_DNA"/>
</dbReference>
<evidence type="ECO:0000256" key="3">
    <source>
        <dbReference type="ARBA" id="ARBA00022692"/>
    </source>
</evidence>
<comment type="subcellular location">
    <subcellularLocation>
        <location evidence="1">Cell membrane</location>
        <topology evidence="1">Multi-pass membrane protein</topology>
    </subcellularLocation>
</comment>
<dbReference type="SUPFAM" id="SSF103473">
    <property type="entry name" value="MFS general substrate transporter"/>
    <property type="match status" value="1"/>
</dbReference>
<evidence type="ECO:0000256" key="5">
    <source>
        <dbReference type="ARBA" id="ARBA00023136"/>
    </source>
</evidence>
<feature type="transmembrane region" description="Helical" evidence="6">
    <location>
        <begin position="304"/>
        <end position="326"/>
    </location>
</feature>
<dbReference type="Pfam" id="PF07690">
    <property type="entry name" value="MFS_1"/>
    <property type="match status" value="1"/>
</dbReference>
<organism evidence="8 9">
    <name type="scientific">Kitasatospora cystarginea</name>
    <dbReference type="NCBI Taxonomy" id="58350"/>
    <lineage>
        <taxon>Bacteria</taxon>
        <taxon>Bacillati</taxon>
        <taxon>Actinomycetota</taxon>
        <taxon>Actinomycetes</taxon>
        <taxon>Kitasatosporales</taxon>
        <taxon>Streptomycetaceae</taxon>
        <taxon>Kitasatospora</taxon>
    </lineage>
</organism>
<dbReference type="PANTHER" id="PTHR23513">
    <property type="entry name" value="INTEGRAL MEMBRANE EFFLUX PROTEIN-RELATED"/>
    <property type="match status" value="1"/>
</dbReference>
<feature type="transmembrane region" description="Helical" evidence="6">
    <location>
        <begin position="12"/>
        <end position="34"/>
    </location>
</feature>
<reference evidence="8 9" key="1">
    <citation type="journal article" date="2019" name="Int. J. Syst. Evol. Microbiol.">
        <title>The Global Catalogue of Microorganisms (GCM) 10K type strain sequencing project: providing services to taxonomists for standard genome sequencing and annotation.</title>
        <authorList>
            <consortium name="The Broad Institute Genomics Platform"/>
            <consortium name="The Broad Institute Genome Sequencing Center for Infectious Disease"/>
            <person name="Wu L."/>
            <person name="Ma J."/>
        </authorList>
    </citation>
    <scope>NUCLEOTIDE SEQUENCE [LARGE SCALE GENOMIC DNA]</scope>
    <source>
        <strain evidence="8 9">JCM 7356</strain>
    </source>
</reference>
<keyword evidence="5 6" id="KW-0472">Membrane</keyword>
<keyword evidence="2" id="KW-1003">Cell membrane</keyword>
<dbReference type="CDD" id="cd06173">
    <property type="entry name" value="MFS_MefA_like"/>
    <property type="match status" value="1"/>
</dbReference>
<evidence type="ECO:0000313" key="9">
    <source>
        <dbReference type="Proteomes" id="UP001500305"/>
    </source>
</evidence>
<protein>
    <submittedName>
        <fullName evidence="8">MFS transporter</fullName>
    </submittedName>
</protein>
<feature type="transmembrane region" description="Helical" evidence="6">
    <location>
        <begin position="368"/>
        <end position="386"/>
    </location>
</feature>
<dbReference type="InterPro" id="IPR036259">
    <property type="entry name" value="MFS_trans_sf"/>
</dbReference>
<name>A0ABN3DZ84_9ACTN</name>
<evidence type="ECO:0000256" key="2">
    <source>
        <dbReference type="ARBA" id="ARBA00022475"/>
    </source>
</evidence>
<keyword evidence="4 6" id="KW-1133">Transmembrane helix</keyword>
<evidence type="ECO:0000256" key="1">
    <source>
        <dbReference type="ARBA" id="ARBA00004651"/>
    </source>
</evidence>
<dbReference type="PANTHER" id="PTHR23513:SF6">
    <property type="entry name" value="MAJOR FACILITATOR SUPERFAMILY ASSOCIATED DOMAIN-CONTAINING PROTEIN"/>
    <property type="match status" value="1"/>
</dbReference>